<evidence type="ECO:0000313" key="12">
    <source>
        <dbReference type="EMBL" id="CAD7687145.1"/>
    </source>
</evidence>
<evidence type="ECO:0000256" key="5">
    <source>
        <dbReference type="ARBA" id="ARBA00022448"/>
    </source>
</evidence>
<dbReference type="AlphaFoldDB" id="A0A811ZEJ2"/>
<comment type="caution">
    <text evidence="12">The sequence shown here is derived from an EMBL/GenBank/DDBJ whole genome shotgun (WGS) entry which is preliminary data.</text>
</comment>
<keyword evidence="5" id="KW-0813">Transport</keyword>
<evidence type="ECO:0000256" key="3">
    <source>
        <dbReference type="ARBA" id="ARBA00004637"/>
    </source>
</evidence>
<dbReference type="GO" id="GO:0005758">
    <property type="term" value="C:mitochondrial intermembrane space"/>
    <property type="evidence" value="ECO:0007669"/>
    <property type="project" value="UniProtKB-SubCell"/>
</dbReference>
<reference evidence="12" key="1">
    <citation type="submission" date="2020-12" db="EMBL/GenBank/DDBJ databases">
        <authorList>
            <consortium name="Molecular Ecology Group"/>
        </authorList>
    </citation>
    <scope>NUCLEOTIDE SEQUENCE</scope>
    <source>
        <strain evidence="12">TBG_1078</strain>
    </source>
</reference>
<keyword evidence="9" id="KW-0496">Mitochondrion</keyword>
<evidence type="ECO:0000256" key="11">
    <source>
        <dbReference type="ARBA" id="ARBA00023157"/>
    </source>
</evidence>
<evidence type="ECO:0000256" key="4">
    <source>
        <dbReference type="ARBA" id="ARBA00007372"/>
    </source>
</evidence>
<organism evidence="12 13">
    <name type="scientific">Nyctereutes procyonoides</name>
    <name type="common">Raccoon dog</name>
    <name type="synonym">Canis procyonoides</name>
    <dbReference type="NCBI Taxonomy" id="34880"/>
    <lineage>
        <taxon>Eukaryota</taxon>
        <taxon>Metazoa</taxon>
        <taxon>Chordata</taxon>
        <taxon>Craniata</taxon>
        <taxon>Vertebrata</taxon>
        <taxon>Euteleostomi</taxon>
        <taxon>Mammalia</taxon>
        <taxon>Eutheria</taxon>
        <taxon>Laurasiatheria</taxon>
        <taxon>Carnivora</taxon>
        <taxon>Caniformia</taxon>
        <taxon>Canidae</taxon>
        <taxon>Nyctereutes</taxon>
    </lineage>
</organism>
<evidence type="ECO:0000313" key="13">
    <source>
        <dbReference type="Proteomes" id="UP000645828"/>
    </source>
</evidence>
<evidence type="ECO:0000256" key="7">
    <source>
        <dbReference type="ARBA" id="ARBA00022792"/>
    </source>
</evidence>
<comment type="subcellular location">
    <subcellularLocation>
        <location evidence="3">Mitochondrion inner membrane</location>
        <topology evidence="3">Peripheral membrane protein</topology>
    </subcellularLocation>
    <subcellularLocation>
        <location evidence="2">Mitochondrion intermembrane space</location>
    </subcellularLocation>
</comment>
<dbReference type="EMBL" id="CAJHUB010000763">
    <property type="protein sequence ID" value="CAD7687145.1"/>
    <property type="molecule type" value="Genomic_DNA"/>
</dbReference>
<evidence type="ECO:0000256" key="9">
    <source>
        <dbReference type="ARBA" id="ARBA00023128"/>
    </source>
</evidence>
<evidence type="ECO:0000256" key="8">
    <source>
        <dbReference type="ARBA" id="ARBA00022982"/>
    </source>
</evidence>
<dbReference type="Pfam" id="PF10200">
    <property type="entry name" value="Ndufs5"/>
    <property type="match status" value="1"/>
</dbReference>
<sequence length="88" mass="10397">MPFFDVQKRLGLHLEDWMTVQSAEQPHEIPGRCHAFEKEMARMCTWDWWYPCGQGVQVTIRWFLTSEEGPIKEERYTPPPPHLGKEAP</sequence>
<keyword evidence="7" id="KW-0999">Mitochondrion inner membrane</keyword>
<evidence type="ECO:0000256" key="10">
    <source>
        <dbReference type="ARBA" id="ARBA00023136"/>
    </source>
</evidence>
<keyword evidence="11" id="KW-1015">Disulfide bond</keyword>
<dbReference type="InterPro" id="IPR019342">
    <property type="entry name" value="NADH_UbQ_OxRdtase_FeS-su5"/>
</dbReference>
<protein>
    <submittedName>
        <fullName evidence="12">(raccoon dog) hypothetical protein</fullName>
    </submittedName>
</protein>
<keyword evidence="8" id="KW-0249">Electron transport</keyword>
<evidence type="ECO:0000256" key="6">
    <source>
        <dbReference type="ARBA" id="ARBA00022660"/>
    </source>
</evidence>
<keyword evidence="6" id="KW-0679">Respiratory chain</keyword>
<accession>A0A811ZEJ2</accession>
<comment type="similarity">
    <text evidence="4">Belongs to the complex I NDUFS5 subunit family.</text>
</comment>
<evidence type="ECO:0000256" key="2">
    <source>
        <dbReference type="ARBA" id="ARBA00004569"/>
    </source>
</evidence>
<dbReference type="Proteomes" id="UP000645828">
    <property type="component" value="Unassembled WGS sequence"/>
</dbReference>
<keyword evidence="13" id="KW-1185">Reference proteome</keyword>
<name>A0A811ZEJ2_NYCPR</name>
<keyword evidence="10" id="KW-0472">Membrane</keyword>
<comment type="function">
    <text evidence="1">Accessory subunit of the mitochondrial membrane respiratory chain NADH dehydrogenase (Complex I), that is believed not to be involved in catalysis. Complex I functions in the transfer of electrons from NADH to the respiratory chain. The immediate electron acceptor for the enzyme is believed to be ubiquinone.</text>
</comment>
<proteinExistence type="inferred from homology"/>
<gene>
    <name evidence="12" type="ORF">NYPRO_LOCUS19938</name>
</gene>
<dbReference type="GO" id="GO:0005743">
    <property type="term" value="C:mitochondrial inner membrane"/>
    <property type="evidence" value="ECO:0007669"/>
    <property type="project" value="UniProtKB-SubCell"/>
</dbReference>
<evidence type="ECO:0000256" key="1">
    <source>
        <dbReference type="ARBA" id="ARBA00003195"/>
    </source>
</evidence>